<dbReference type="Pfam" id="PF01344">
    <property type="entry name" value="Kelch_1"/>
    <property type="match status" value="1"/>
</dbReference>
<sequence>MRPSRAAVLAVAAAAALTACTAESAPDQEPRVVESPARIPTELAARAAHTMTALDNGRLLVVGGCVTDGCGTAAADSWIIEGRDARRTASLNYVRDAHSATLLADGRVLVSGGFAAEGTPALDTAEIYDPETERWAEVAALTTGRGGHGAALLGDGTVLLAGGWARTGGFTDTTEIFDPVTATFRPGPLLPRPVVGVGAASLPSGCVLLVGGEVESAVPTDLALTVCPDGTVTEVGPLRQARFKHATVSLPAGDVLIVGGTADDRELLRSTEVFDAESQSFRPGPDLTVGRYKLGATLLPDGRVVVAGGAPGIEVIDVASGEASVVDAARDAVASFSTLGVTGGVLVVLGGYDESIDLTRLGFVIDLEELTG</sequence>
<dbReference type="EMBL" id="JACCBV010000001">
    <property type="protein sequence ID" value="NYE21394.1"/>
    <property type="molecule type" value="Genomic_DNA"/>
</dbReference>
<comment type="caution">
    <text evidence="2">The sequence shown here is derived from an EMBL/GenBank/DDBJ whole genome shotgun (WGS) entry which is preliminary data.</text>
</comment>
<accession>A0A7Y9GRH2</accession>
<reference evidence="2 3" key="1">
    <citation type="submission" date="2020-07" db="EMBL/GenBank/DDBJ databases">
        <title>Sequencing the genomes of 1000 actinobacteria strains.</title>
        <authorList>
            <person name="Klenk H.-P."/>
        </authorList>
    </citation>
    <scope>NUCLEOTIDE SEQUENCE [LARGE SCALE GENOMIC DNA]</scope>
    <source>
        <strain evidence="2 3">DSM 24662</strain>
    </source>
</reference>
<dbReference type="PANTHER" id="PTHR45632">
    <property type="entry name" value="LD33804P"/>
    <property type="match status" value="1"/>
</dbReference>
<evidence type="ECO:0008006" key="4">
    <source>
        <dbReference type="Google" id="ProtNLM"/>
    </source>
</evidence>
<evidence type="ECO:0000313" key="3">
    <source>
        <dbReference type="Proteomes" id="UP000576969"/>
    </source>
</evidence>
<gene>
    <name evidence="2" type="ORF">BJ991_003422</name>
</gene>
<dbReference type="Gene3D" id="2.120.10.80">
    <property type="entry name" value="Kelch-type beta propeller"/>
    <property type="match status" value="2"/>
</dbReference>
<feature type="chain" id="PRO_5030620129" description="Galactose oxidase" evidence="1">
    <location>
        <begin position="25"/>
        <end position="372"/>
    </location>
</feature>
<organism evidence="2 3">
    <name type="scientific">Microbacterium immunditiarum</name>
    <dbReference type="NCBI Taxonomy" id="337480"/>
    <lineage>
        <taxon>Bacteria</taxon>
        <taxon>Bacillati</taxon>
        <taxon>Actinomycetota</taxon>
        <taxon>Actinomycetes</taxon>
        <taxon>Micrococcales</taxon>
        <taxon>Microbacteriaceae</taxon>
        <taxon>Microbacterium</taxon>
    </lineage>
</organism>
<name>A0A7Y9GRH2_9MICO</name>
<dbReference type="RefSeq" id="WP_179491970.1">
    <property type="nucleotide sequence ID" value="NZ_JACCBV010000001.1"/>
</dbReference>
<dbReference type="PROSITE" id="PS51257">
    <property type="entry name" value="PROKAR_LIPOPROTEIN"/>
    <property type="match status" value="1"/>
</dbReference>
<dbReference type="Proteomes" id="UP000576969">
    <property type="component" value="Unassembled WGS sequence"/>
</dbReference>
<dbReference type="AlphaFoldDB" id="A0A7Y9GRH2"/>
<dbReference type="SUPFAM" id="SSF50965">
    <property type="entry name" value="Galactose oxidase, central domain"/>
    <property type="match status" value="1"/>
</dbReference>
<keyword evidence="3" id="KW-1185">Reference proteome</keyword>
<dbReference type="InterPro" id="IPR015915">
    <property type="entry name" value="Kelch-typ_b-propeller"/>
</dbReference>
<feature type="signal peptide" evidence="1">
    <location>
        <begin position="1"/>
        <end position="24"/>
    </location>
</feature>
<dbReference type="PANTHER" id="PTHR45632:SF17">
    <property type="entry name" value="KELCH-LIKE PROTEIN 31"/>
    <property type="match status" value="1"/>
</dbReference>
<protein>
    <recommendedName>
        <fullName evidence="4">Galactose oxidase</fullName>
    </recommendedName>
</protein>
<dbReference type="InterPro" id="IPR011043">
    <property type="entry name" value="Gal_Oxase/kelch_b-propeller"/>
</dbReference>
<evidence type="ECO:0000256" key="1">
    <source>
        <dbReference type="SAM" id="SignalP"/>
    </source>
</evidence>
<keyword evidence="1" id="KW-0732">Signal</keyword>
<evidence type="ECO:0000313" key="2">
    <source>
        <dbReference type="EMBL" id="NYE21394.1"/>
    </source>
</evidence>
<dbReference type="InterPro" id="IPR006652">
    <property type="entry name" value="Kelch_1"/>
</dbReference>
<proteinExistence type="predicted"/>
<dbReference type="SMART" id="SM00612">
    <property type="entry name" value="Kelch"/>
    <property type="match status" value="3"/>
</dbReference>